<dbReference type="CDD" id="cd06418">
    <property type="entry name" value="GH25_BacA-like"/>
    <property type="match status" value="1"/>
</dbReference>
<dbReference type="InterPro" id="IPR036365">
    <property type="entry name" value="PGBD-like_sf"/>
</dbReference>
<dbReference type="InterPro" id="IPR002477">
    <property type="entry name" value="Peptidoglycan-bd-like"/>
</dbReference>
<dbReference type="Gene3D" id="1.10.101.10">
    <property type="entry name" value="PGBD-like superfamily/PGBD"/>
    <property type="match status" value="5"/>
</dbReference>
<reference evidence="5" key="2">
    <citation type="submission" date="2015-10" db="EMBL/GenBank/DDBJ databases">
        <title>Improved Draft Genome Sequence of Clostridium pasteurianum Strain ATCC 6013 (DSM 525) Using a Hybrid Next-Generation Sequencing Approach.</title>
        <authorList>
            <person name="Pyne M.E."/>
            <person name="Utturkar S.M."/>
            <person name="Brown S.D."/>
            <person name="Moo-Young M."/>
            <person name="Chung D.A."/>
            <person name="Chou P.C."/>
        </authorList>
    </citation>
    <scope>NUCLEOTIDE SEQUENCE</scope>
    <source>
        <strain evidence="5">ATCC 6013</strain>
    </source>
</reference>
<gene>
    <name evidence="4" type="ORF">CLPA_c05770</name>
    <name evidence="5" type="ORF">CP6013_02571</name>
</gene>
<name>A0A0H3J1U4_CLOPA</name>
<dbReference type="AlphaFoldDB" id="A0A0H3J1U4"/>
<feature type="domain" description="Rv2525c-like glycoside hydrolase-like" evidence="3">
    <location>
        <begin position="294"/>
        <end position="472"/>
    </location>
</feature>
<dbReference type="InterPro" id="IPR036366">
    <property type="entry name" value="PGBDSf"/>
</dbReference>
<dbReference type="SUPFAM" id="SSF47090">
    <property type="entry name" value="PGBD-like"/>
    <property type="match status" value="3"/>
</dbReference>
<dbReference type="PATRIC" id="fig|1262449.3.peg.474"/>
<evidence type="ECO:0000313" key="6">
    <source>
        <dbReference type="Proteomes" id="UP000028042"/>
    </source>
</evidence>
<protein>
    <submittedName>
        <fullName evidence="4">Lysin</fullName>
    </submittedName>
</protein>
<dbReference type="Gene3D" id="3.20.20.80">
    <property type="entry name" value="Glycosidases"/>
    <property type="match status" value="1"/>
</dbReference>
<reference evidence="5 6" key="3">
    <citation type="journal article" name="Genome Announc.">
        <title>Improved Draft Genome Sequence of Clostridium pasteurianum Strain ATCC 6013 (DSM 525) Using a Hybrid Next-Generation Sequencing Approach.</title>
        <authorList>
            <person name="Pyne M.E."/>
            <person name="Utturkar S."/>
            <person name="Brown S.D."/>
            <person name="Moo-Young M."/>
            <person name="Chung D.A."/>
            <person name="Chou C.P."/>
        </authorList>
    </citation>
    <scope>NUCLEOTIDE SEQUENCE [LARGE SCALE GENOMIC DNA]</scope>
    <source>
        <strain evidence="5 6">ATCC 6013</strain>
    </source>
</reference>
<dbReference type="Pfam" id="PF08924">
    <property type="entry name" value="Rv2525c_GlyHyd-like"/>
    <property type="match status" value="1"/>
</dbReference>
<dbReference type="SUPFAM" id="SSF51445">
    <property type="entry name" value="(Trans)glycosidases"/>
    <property type="match status" value="1"/>
</dbReference>
<keyword evidence="1" id="KW-1133">Transmembrane helix</keyword>
<keyword evidence="7" id="KW-1185">Reference proteome</keyword>
<dbReference type="Proteomes" id="UP000030905">
    <property type="component" value="Chromosome"/>
</dbReference>
<proteinExistence type="predicted"/>
<dbReference type="KEGG" id="cpae:CPAST_c05770"/>
<feature type="domain" description="Peptidoglycan binding-like" evidence="2">
    <location>
        <begin position="75"/>
        <end position="130"/>
    </location>
</feature>
<dbReference type="GeneID" id="93076263"/>
<evidence type="ECO:0000259" key="2">
    <source>
        <dbReference type="Pfam" id="PF01471"/>
    </source>
</evidence>
<evidence type="ECO:0000313" key="5">
    <source>
        <dbReference type="EMBL" id="KRU13323.1"/>
    </source>
</evidence>
<sequence>MDQMVLQVQQWLNTTYSNNTNYTLVPEDGITGGGTVAALITALQIELNISPADGVFGPATQAACPTLASGSTAKNEVYILQGALYCKGYNPNGLDGGYGNGVVTAIKKFQSDAGLTTQDGITTPMIFKALLNTDAFVLISGGDSNIRTIQQNLNRDYNSIIGLIPSNGVYSKSTNVALIKALQHEEGNSADGIWGPATQAACPTIPGSKATTKFILLLQYSLYCNGYNPNGFDGLYGNGVKTAVTNFQTFVGLTADGYAGPQVWASLLVSYGDPNRKGTACDCSTTITSEKAATLKANGYKVVGRYLTGKFRMTSSELQTIFTNGLRVFPIFETAGTNTAYFTESQGIADANTAILSAGNLGFDAGTIIYFAVDYDAMDYEVTNSIIPYFQSIKEEFNRLSSNKYKIGIYGPRNICSRVAAAGYSYSSFVSDMSSGFSGNIGYKLPVGWAFDQISTISIGTGTGLIEIDNNICSNKDMGVDHVTIASGVDNWDALIDDSDIIKKINNSDYLYDQAEINFNNGVLTYDQKTTIQNSVRNEADIARADYIVSNPYSDYAYGVLGGSKESGNPLNRELYNTQSSSQLSGLDVILIQRVLELYGYFDIPDGQFYGIYGPATEDAVTSYQEDNGITVDGRVGTVAMATLFSESNQDQRTPYWLQLLNMWRGQHHLVRDHEAEKLHADTEVTIQKGSKNGINVGYADIVKIDTKQVWEVKPDKEKYYGPNGIGTKQLTRYINASMITNQFEGPLVAGDTVQEEFIYYSPDECIHIRGGVGPSPETGLILYEVRPNSDPGVVVSPAIETEPETSIAFQNNLSINWGVVAGVCLIGTAVLVAVAISGGTALIPLVLAL</sequence>
<feature type="domain" description="Peptidoglycan binding-like" evidence="2">
    <location>
        <begin position="216"/>
        <end position="267"/>
    </location>
</feature>
<organism evidence="4 7">
    <name type="scientific">Clostridium pasteurianum DSM 525 = ATCC 6013</name>
    <dbReference type="NCBI Taxonomy" id="1262449"/>
    <lineage>
        <taxon>Bacteria</taxon>
        <taxon>Bacillati</taxon>
        <taxon>Bacillota</taxon>
        <taxon>Clostridia</taxon>
        <taxon>Eubacteriales</taxon>
        <taxon>Clostridiaceae</taxon>
        <taxon>Clostridium</taxon>
    </lineage>
</organism>
<dbReference type="eggNOG" id="COG3409">
    <property type="taxonomic scope" value="Bacteria"/>
</dbReference>
<dbReference type="KEGG" id="cpat:CLPA_c05770"/>
<evidence type="ECO:0000256" key="1">
    <source>
        <dbReference type="SAM" id="Phobius"/>
    </source>
</evidence>
<dbReference type="Proteomes" id="UP000028042">
    <property type="component" value="Unassembled WGS sequence"/>
</dbReference>
<evidence type="ECO:0000313" key="7">
    <source>
        <dbReference type="Proteomes" id="UP000030905"/>
    </source>
</evidence>
<feature type="domain" description="Peptidoglycan binding-like" evidence="2">
    <location>
        <begin position="586"/>
        <end position="641"/>
    </location>
</feature>
<dbReference type="Pfam" id="PF01471">
    <property type="entry name" value="PG_binding_1"/>
    <property type="match status" value="3"/>
</dbReference>
<dbReference type="RefSeq" id="WP_004455287.1">
    <property type="nucleotide sequence ID" value="NZ_ANZB01000001.1"/>
</dbReference>
<dbReference type="InterPro" id="IPR017853">
    <property type="entry name" value="GH"/>
</dbReference>
<dbReference type="EMBL" id="CP009268">
    <property type="protein sequence ID" value="AJA50665.1"/>
    <property type="molecule type" value="Genomic_DNA"/>
</dbReference>
<keyword evidence="1" id="KW-0472">Membrane</keyword>
<evidence type="ECO:0000313" key="4">
    <source>
        <dbReference type="EMBL" id="AJA50665.1"/>
    </source>
</evidence>
<feature type="transmembrane region" description="Helical" evidence="1">
    <location>
        <begin position="818"/>
        <end position="848"/>
    </location>
</feature>
<reference evidence="4 7" key="1">
    <citation type="journal article" date="2015" name="Genome Announc.">
        <title>Complete Genome Sequence of the Nitrogen-Fixing and Solvent-Producing Clostridium pasteurianum DSM 525.</title>
        <authorList>
            <person name="Poehlein A."/>
            <person name="Grosse-Honebrink A."/>
            <person name="Zhang Y."/>
            <person name="Minton N.P."/>
            <person name="Daniel R."/>
        </authorList>
    </citation>
    <scope>NUCLEOTIDE SEQUENCE [LARGE SCALE GENOMIC DNA]</scope>
    <source>
        <strain evidence="4">DSM 525</strain>
        <strain evidence="7">DSM 525 / ATCC 6013</strain>
    </source>
</reference>
<keyword evidence="1" id="KW-0812">Transmembrane</keyword>
<evidence type="ECO:0000259" key="3">
    <source>
        <dbReference type="Pfam" id="PF08924"/>
    </source>
</evidence>
<accession>A0A0H3J1U4</accession>
<dbReference type="EMBL" id="JPGY02000001">
    <property type="protein sequence ID" value="KRU13323.1"/>
    <property type="molecule type" value="Genomic_DNA"/>
</dbReference>
<dbReference type="InterPro" id="IPR015020">
    <property type="entry name" value="Rv2525c-like_Glyco_Hydro-like"/>
</dbReference>